<name>A0A2L2XE13_9FIRM</name>
<gene>
    <name evidence="1" type="ORF">DCCM_3064</name>
</gene>
<dbReference type="EMBL" id="BFAV01000125">
    <property type="protein sequence ID" value="GBF33953.1"/>
    <property type="molecule type" value="Genomic_DNA"/>
</dbReference>
<sequence length="61" mass="7513">MISIDDEELKSQTKRFLNRNKFYFLEDTPYMYHLLEWESGTSDFRGKGRQLNNVLYLFEER</sequence>
<accession>A0A2L2XE13</accession>
<dbReference type="Proteomes" id="UP000239549">
    <property type="component" value="Unassembled WGS sequence"/>
</dbReference>
<proteinExistence type="predicted"/>
<keyword evidence="2" id="KW-1185">Reference proteome</keyword>
<evidence type="ECO:0000313" key="1">
    <source>
        <dbReference type="EMBL" id="GBF33953.1"/>
    </source>
</evidence>
<evidence type="ECO:0000313" key="2">
    <source>
        <dbReference type="Proteomes" id="UP000239549"/>
    </source>
</evidence>
<protein>
    <submittedName>
        <fullName evidence="1">Uncharacterized protein</fullName>
    </submittedName>
</protein>
<comment type="caution">
    <text evidence="1">The sequence shown here is derived from an EMBL/GenBank/DDBJ whole genome shotgun (WGS) entry which is preliminary data.</text>
</comment>
<organism evidence="1 2">
    <name type="scientific">Desulfocucumis palustris</name>
    <dbReference type="NCBI Taxonomy" id="1898651"/>
    <lineage>
        <taxon>Bacteria</taxon>
        <taxon>Bacillati</taxon>
        <taxon>Bacillota</taxon>
        <taxon>Clostridia</taxon>
        <taxon>Eubacteriales</taxon>
        <taxon>Desulfocucumaceae</taxon>
        <taxon>Desulfocucumis</taxon>
    </lineage>
</organism>
<dbReference type="AlphaFoldDB" id="A0A2L2XE13"/>
<reference evidence="2" key="1">
    <citation type="submission" date="2018-02" db="EMBL/GenBank/DDBJ databases">
        <title>Genome sequence of Desulfocucumis palustris strain NAW-5.</title>
        <authorList>
            <person name="Watanabe M."/>
            <person name="Kojima H."/>
            <person name="Fukui M."/>
        </authorList>
    </citation>
    <scope>NUCLEOTIDE SEQUENCE [LARGE SCALE GENOMIC DNA]</scope>
    <source>
        <strain evidence="2">NAW-5</strain>
    </source>
</reference>